<evidence type="ECO:0000313" key="1">
    <source>
        <dbReference type="EMBL" id="SDF50613.1"/>
    </source>
</evidence>
<organism evidence="1 2">
    <name type="scientific">Epilithonimonas hungarica</name>
    <dbReference type="NCBI Taxonomy" id="454006"/>
    <lineage>
        <taxon>Bacteria</taxon>
        <taxon>Pseudomonadati</taxon>
        <taxon>Bacteroidota</taxon>
        <taxon>Flavobacteriia</taxon>
        <taxon>Flavobacteriales</taxon>
        <taxon>Weeksellaceae</taxon>
        <taxon>Chryseobacterium group</taxon>
        <taxon>Epilithonimonas</taxon>
    </lineage>
</organism>
<protein>
    <submittedName>
        <fullName evidence="1">Uncharacterized protein</fullName>
    </submittedName>
</protein>
<dbReference type="OrthoDB" id="9934355at2"/>
<accession>A0A1G7LMI1</accession>
<keyword evidence="2" id="KW-1185">Reference proteome</keyword>
<dbReference type="STRING" id="454006.SAMN05421825_1544"/>
<dbReference type="RefSeq" id="WP_089872950.1">
    <property type="nucleotide sequence ID" value="NZ_FNBH01000002.1"/>
</dbReference>
<evidence type="ECO:0000313" key="2">
    <source>
        <dbReference type="Proteomes" id="UP000199203"/>
    </source>
</evidence>
<proteinExistence type="predicted"/>
<dbReference type="AlphaFoldDB" id="A0A1G7LMI1"/>
<name>A0A1G7LMI1_9FLAO</name>
<gene>
    <name evidence="1" type="ORF">SAMN05421825_1544</name>
</gene>
<reference evidence="2" key="1">
    <citation type="submission" date="2016-10" db="EMBL/GenBank/DDBJ databases">
        <authorList>
            <person name="Varghese N."/>
            <person name="Submissions S."/>
        </authorList>
    </citation>
    <scope>NUCLEOTIDE SEQUENCE [LARGE SCALE GENOMIC DNA]</scope>
    <source>
        <strain evidence="2">DSM 19684</strain>
    </source>
</reference>
<sequence>MLKKVFENMWNLGSGWAKFADEPGAISEWESNDSQKITFSKFNNLIAGSGKPAYGITNGKGQMLYATSLYTKSVSTFADVFLHELVHSIDYLGGFYHAFWKLPNIDSLLEYRAYKFVYDLTGKLHEDQNNFQTQMGYVPKFLLNYSF</sequence>
<dbReference type="EMBL" id="FNBH01000002">
    <property type="protein sequence ID" value="SDF50613.1"/>
    <property type="molecule type" value="Genomic_DNA"/>
</dbReference>
<dbReference type="Proteomes" id="UP000199203">
    <property type="component" value="Unassembled WGS sequence"/>
</dbReference>